<evidence type="ECO:0000313" key="3">
    <source>
        <dbReference type="Proteomes" id="UP000619534"/>
    </source>
</evidence>
<dbReference type="InterPro" id="IPR036291">
    <property type="entry name" value="NAD(P)-bd_dom_sf"/>
</dbReference>
<dbReference type="Proteomes" id="UP000619534">
    <property type="component" value="Unassembled WGS sequence"/>
</dbReference>
<gene>
    <name evidence="2" type="primary">fabG</name>
    <name evidence="2" type="ORF">GCM10007216_19000</name>
</gene>
<dbReference type="Pfam" id="PF13561">
    <property type="entry name" value="adh_short_C2"/>
    <property type="match status" value="1"/>
</dbReference>
<sequence>MKSELRTAVVTGAGSGIGKAAAIKLAEEGYAVALMDVKENRAKEVQDKIISAGGQAAVYDIDVSDETRVKEGLADVHTHWGRIDVVFDNAGINGTFAPIEDMETDDWEQTIHTNLKSSFLFVKHSIPYMKESGGSIIITSSINGNRTFSGIGMSAYATSKAGQVAFMKMAALELARYQIRVNAICPGAIDTNIDQNTEKEKSLEKVDIPVEFPEGGQPLEHKPGSPEQVADLVYFLASEHSNHITGTEVYIDGAESLLR</sequence>
<dbReference type="CDD" id="cd05233">
    <property type="entry name" value="SDR_c"/>
    <property type="match status" value="1"/>
</dbReference>
<accession>A0ABQ1P0B8</accession>
<keyword evidence="3" id="KW-1185">Reference proteome</keyword>
<comment type="caution">
    <text evidence="2">The sequence shown here is derived from an EMBL/GenBank/DDBJ whole genome shotgun (WGS) entry which is preliminary data.</text>
</comment>
<dbReference type="PRINTS" id="PR00081">
    <property type="entry name" value="GDHRDH"/>
</dbReference>
<evidence type="ECO:0000256" key="1">
    <source>
        <dbReference type="ARBA" id="ARBA00006484"/>
    </source>
</evidence>
<name>A0ABQ1P0B8_9BACI</name>
<dbReference type="Gene3D" id="3.40.50.720">
    <property type="entry name" value="NAD(P)-binding Rossmann-like Domain"/>
    <property type="match status" value="1"/>
</dbReference>
<reference evidence="3" key="1">
    <citation type="journal article" date="2019" name="Int. J. Syst. Evol. Microbiol.">
        <title>The Global Catalogue of Microorganisms (GCM) 10K type strain sequencing project: providing services to taxonomists for standard genome sequencing and annotation.</title>
        <authorList>
            <consortium name="The Broad Institute Genomics Platform"/>
            <consortium name="The Broad Institute Genome Sequencing Center for Infectious Disease"/>
            <person name="Wu L."/>
            <person name="Ma J."/>
        </authorList>
    </citation>
    <scope>NUCLEOTIDE SEQUENCE [LARGE SCALE GENOMIC DNA]</scope>
    <source>
        <strain evidence="3">CCM 7282</strain>
    </source>
</reference>
<dbReference type="InterPro" id="IPR002347">
    <property type="entry name" value="SDR_fam"/>
</dbReference>
<dbReference type="PANTHER" id="PTHR42760">
    <property type="entry name" value="SHORT-CHAIN DEHYDROGENASES/REDUCTASES FAMILY MEMBER"/>
    <property type="match status" value="1"/>
</dbReference>
<dbReference type="EMBL" id="BMCJ01000003">
    <property type="protein sequence ID" value="GGC88455.1"/>
    <property type="molecule type" value="Genomic_DNA"/>
</dbReference>
<proteinExistence type="inferred from homology"/>
<organism evidence="2 3">
    <name type="scientific">Thalassobacillus devorans</name>
    <dbReference type="NCBI Taxonomy" id="279813"/>
    <lineage>
        <taxon>Bacteria</taxon>
        <taxon>Bacillati</taxon>
        <taxon>Bacillota</taxon>
        <taxon>Bacilli</taxon>
        <taxon>Bacillales</taxon>
        <taxon>Bacillaceae</taxon>
        <taxon>Thalassobacillus</taxon>
    </lineage>
</organism>
<dbReference type="PRINTS" id="PR00080">
    <property type="entry name" value="SDRFAMILY"/>
</dbReference>
<protein>
    <submittedName>
        <fullName evidence="2">3-ketoacyl-ACP reductase</fullName>
    </submittedName>
</protein>
<dbReference type="NCBIfam" id="NF004203">
    <property type="entry name" value="PRK05653.2-4"/>
    <property type="match status" value="1"/>
</dbReference>
<evidence type="ECO:0000313" key="2">
    <source>
        <dbReference type="EMBL" id="GGC88455.1"/>
    </source>
</evidence>
<comment type="similarity">
    <text evidence="1">Belongs to the short-chain dehydrogenases/reductases (SDR) family.</text>
</comment>
<dbReference type="SUPFAM" id="SSF51735">
    <property type="entry name" value="NAD(P)-binding Rossmann-fold domains"/>
    <property type="match status" value="1"/>
</dbReference>
<dbReference type="RefSeq" id="WP_082412070.1">
    <property type="nucleotide sequence ID" value="NZ_BMCJ01000003.1"/>
</dbReference>